<reference evidence="7" key="2">
    <citation type="submission" date="2023-01" db="EMBL/GenBank/DDBJ databases">
        <title>Draft genome sequence of Portibacter lacus strain NBRC 108769.</title>
        <authorList>
            <person name="Sun Q."/>
            <person name="Mori K."/>
        </authorList>
    </citation>
    <scope>NUCLEOTIDE SEQUENCE</scope>
    <source>
        <strain evidence="7">NBRC 108769</strain>
    </source>
</reference>
<keyword evidence="3" id="KW-0731">Sigma factor</keyword>
<proteinExistence type="inferred from homology"/>
<keyword evidence="4" id="KW-0804">Transcription</keyword>
<evidence type="ECO:0000256" key="3">
    <source>
        <dbReference type="ARBA" id="ARBA00023082"/>
    </source>
</evidence>
<dbReference type="NCBIfam" id="TIGR02937">
    <property type="entry name" value="sigma70-ECF"/>
    <property type="match status" value="1"/>
</dbReference>
<evidence type="ECO:0000256" key="1">
    <source>
        <dbReference type="ARBA" id="ARBA00010641"/>
    </source>
</evidence>
<dbReference type="Gene3D" id="1.10.1740.10">
    <property type="match status" value="1"/>
</dbReference>
<keyword evidence="2" id="KW-0805">Transcription regulation</keyword>
<organism evidence="7 8">
    <name type="scientific">Portibacter lacus</name>
    <dbReference type="NCBI Taxonomy" id="1099794"/>
    <lineage>
        <taxon>Bacteria</taxon>
        <taxon>Pseudomonadati</taxon>
        <taxon>Bacteroidota</taxon>
        <taxon>Saprospiria</taxon>
        <taxon>Saprospirales</taxon>
        <taxon>Haliscomenobacteraceae</taxon>
        <taxon>Portibacter</taxon>
    </lineage>
</organism>
<dbReference type="GO" id="GO:0006352">
    <property type="term" value="P:DNA-templated transcription initiation"/>
    <property type="evidence" value="ECO:0007669"/>
    <property type="project" value="InterPro"/>
</dbReference>
<dbReference type="InterPro" id="IPR013249">
    <property type="entry name" value="RNA_pol_sigma70_r4_t2"/>
</dbReference>
<dbReference type="InterPro" id="IPR014284">
    <property type="entry name" value="RNA_pol_sigma-70_dom"/>
</dbReference>
<dbReference type="Proteomes" id="UP001156666">
    <property type="component" value="Unassembled WGS sequence"/>
</dbReference>
<evidence type="ECO:0000313" key="7">
    <source>
        <dbReference type="EMBL" id="GLR19969.1"/>
    </source>
</evidence>
<evidence type="ECO:0000313" key="8">
    <source>
        <dbReference type="Proteomes" id="UP001156666"/>
    </source>
</evidence>
<protein>
    <submittedName>
        <fullName evidence="7">DNA-directed RNA polymerase sigma-70 factor</fullName>
    </submittedName>
</protein>
<dbReference type="InterPro" id="IPR014327">
    <property type="entry name" value="RNA_pol_sigma70_bacteroid"/>
</dbReference>
<dbReference type="GO" id="GO:0003677">
    <property type="term" value="F:DNA binding"/>
    <property type="evidence" value="ECO:0007669"/>
    <property type="project" value="InterPro"/>
</dbReference>
<dbReference type="SUPFAM" id="SSF88659">
    <property type="entry name" value="Sigma3 and sigma4 domains of RNA polymerase sigma factors"/>
    <property type="match status" value="1"/>
</dbReference>
<name>A0AA37SUU8_9BACT</name>
<dbReference type="PANTHER" id="PTHR43133:SF46">
    <property type="entry name" value="RNA POLYMERASE SIGMA-70 FACTOR ECF SUBFAMILY"/>
    <property type="match status" value="1"/>
</dbReference>
<keyword evidence="8" id="KW-1185">Reference proteome</keyword>
<dbReference type="PANTHER" id="PTHR43133">
    <property type="entry name" value="RNA POLYMERASE ECF-TYPE SIGMA FACTO"/>
    <property type="match status" value="1"/>
</dbReference>
<sequence length="184" mass="21645">MTEEDLICGIKNGDEDSYKHMFDCYYNQLCIYVKKLAGDIPIAEDLVQDVFLNIWIKRDKLKITRSLRNYLYRSVHNQFLLHVRNKKIRFIDLDYLRVSALIDENLSVEDNELIGVKLDKISDAIESLPPRCKTAFKLSRYDGFKYKDIAESMNISKKTVEHLISKALSILRKVQLFGFLWILF</sequence>
<dbReference type="Pfam" id="PF08281">
    <property type="entry name" value="Sigma70_r4_2"/>
    <property type="match status" value="1"/>
</dbReference>
<keyword evidence="7" id="KW-0240">DNA-directed RNA polymerase</keyword>
<dbReference type="InterPro" id="IPR039425">
    <property type="entry name" value="RNA_pol_sigma-70-like"/>
</dbReference>
<dbReference type="GO" id="GO:0016987">
    <property type="term" value="F:sigma factor activity"/>
    <property type="evidence" value="ECO:0007669"/>
    <property type="project" value="UniProtKB-KW"/>
</dbReference>
<feature type="domain" description="RNA polymerase sigma-70 region 2" evidence="5">
    <location>
        <begin position="21"/>
        <end position="87"/>
    </location>
</feature>
<dbReference type="InterPro" id="IPR013324">
    <property type="entry name" value="RNA_pol_sigma_r3/r4-like"/>
</dbReference>
<dbReference type="CDD" id="cd06171">
    <property type="entry name" value="Sigma70_r4"/>
    <property type="match status" value="1"/>
</dbReference>
<dbReference type="InterPro" id="IPR007627">
    <property type="entry name" value="RNA_pol_sigma70_r2"/>
</dbReference>
<dbReference type="Gene3D" id="1.10.10.10">
    <property type="entry name" value="Winged helix-like DNA-binding domain superfamily/Winged helix DNA-binding domain"/>
    <property type="match status" value="1"/>
</dbReference>
<evidence type="ECO:0000259" key="5">
    <source>
        <dbReference type="Pfam" id="PF04542"/>
    </source>
</evidence>
<dbReference type="NCBIfam" id="TIGR02985">
    <property type="entry name" value="Sig70_bacteroi1"/>
    <property type="match status" value="1"/>
</dbReference>
<dbReference type="InterPro" id="IPR036388">
    <property type="entry name" value="WH-like_DNA-bd_sf"/>
</dbReference>
<evidence type="ECO:0000256" key="4">
    <source>
        <dbReference type="ARBA" id="ARBA00023163"/>
    </source>
</evidence>
<dbReference type="Pfam" id="PF04542">
    <property type="entry name" value="Sigma70_r2"/>
    <property type="match status" value="1"/>
</dbReference>
<dbReference type="AlphaFoldDB" id="A0AA37SUU8"/>
<evidence type="ECO:0000259" key="6">
    <source>
        <dbReference type="Pfam" id="PF08281"/>
    </source>
</evidence>
<dbReference type="GO" id="GO:0000428">
    <property type="term" value="C:DNA-directed RNA polymerase complex"/>
    <property type="evidence" value="ECO:0007669"/>
    <property type="project" value="UniProtKB-KW"/>
</dbReference>
<accession>A0AA37SUU8</accession>
<evidence type="ECO:0000256" key="2">
    <source>
        <dbReference type="ARBA" id="ARBA00023015"/>
    </source>
</evidence>
<comment type="caution">
    <text evidence="7">The sequence shown here is derived from an EMBL/GenBank/DDBJ whole genome shotgun (WGS) entry which is preliminary data.</text>
</comment>
<dbReference type="EMBL" id="BSOH01000037">
    <property type="protein sequence ID" value="GLR19969.1"/>
    <property type="molecule type" value="Genomic_DNA"/>
</dbReference>
<reference evidence="7" key="1">
    <citation type="journal article" date="2014" name="Int. J. Syst. Evol. Microbiol.">
        <title>Complete genome sequence of Corynebacterium casei LMG S-19264T (=DSM 44701T), isolated from a smear-ripened cheese.</title>
        <authorList>
            <consortium name="US DOE Joint Genome Institute (JGI-PGF)"/>
            <person name="Walter F."/>
            <person name="Albersmeier A."/>
            <person name="Kalinowski J."/>
            <person name="Ruckert C."/>
        </authorList>
    </citation>
    <scope>NUCLEOTIDE SEQUENCE</scope>
    <source>
        <strain evidence="7">NBRC 108769</strain>
    </source>
</reference>
<feature type="domain" description="RNA polymerase sigma factor 70 region 4 type 2" evidence="6">
    <location>
        <begin position="119"/>
        <end position="169"/>
    </location>
</feature>
<dbReference type="SUPFAM" id="SSF88946">
    <property type="entry name" value="Sigma2 domain of RNA polymerase sigma factors"/>
    <property type="match status" value="1"/>
</dbReference>
<gene>
    <name evidence="7" type="ORF">GCM10007940_45850</name>
</gene>
<dbReference type="InterPro" id="IPR013325">
    <property type="entry name" value="RNA_pol_sigma_r2"/>
</dbReference>
<comment type="similarity">
    <text evidence="1">Belongs to the sigma-70 factor family. ECF subfamily.</text>
</comment>